<proteinExistence type="predicted"/>
<feature type="region of interest" description="Disordered" evidence="1">
    <location>
        <begin position="215"/>
        <end position="239"/>
    </location>
</feature>
<gene>
    <name evidence="2" type="ORF">Agub_g12622</name>
</gene>
<feature type="region of interest" description="Disordered" evidence="1">
    <location>
        <begin position="108"/>
        <end position="156"/>
    </location>
</feature>
<dbReference type="EMBL" id="BMAR01000037">
    <property type="protein sequence ID" value="GFR50405.1"/>
    <property type="molecule type" value="Genomic_DNA"/>
</dbReference>
<evidence type="ECO:0000313" key="2">
    <source>
        <dbReference type="EMBL" id="GFR50405.1"/>
    </source>
</evidence>
<keyword evidence="3" id="KW-1185">Reference proteome</keyword>
<reference evidence="2 3" key="1">
    <citation type="journal article" date="2021" name="Sci. Rep.">
        <title>Genome sequencing of the multicellular alga Astrephomene provides insights into convergent evolution of germ-soma differentiation.</title>
        <authorList>
            <person name="Yamashita S."/>
            <person name="Yamamoto K."/>
            <person name="Matsuzaki R."/>
            <person name="Suzuki S."/>
            <person name="Yamaguchi H."/>
            <person name="Hirooka S."/>
            <person name="Minakuchi Y."/>
            <person name="Miyagishima S."/>
            <person name="Kawachi M."/>
            <person name="Toyoda A."/>
            <person name="Nozaki H."/>
        </authorList>
    </citation>
    <scope>NUCLEOTIDE SEQUENCE [LARGE SCALE GENOMIC DNA]</scope>
    <source>
        <strain evidence="2 3">NIES-4017</strain>
    </source>
</reference>
<feature type="region of interest" description="Disordered" evidence="1">
    <location>
        <begin position="1"/>
        <end position="54"/>
    </location>
</feature>
<protein>
    <submittedName>
        <fullName evidence="2">Uncharacterized protein</fullName>
    </submittedName>
</protein>
<comment type="caution">
    <text evidence="2">The sequence shown here is derived from an EMBL/GenBank/DDBJ whole genome shotgun (WGS) entry which is preliminary data.</text>
</comment>
<name>A0AAD3HRY0_9CHLO</name>
<feature type="compositionally biased region" description="Polar residues" evidence="1">
    <location>
        <begin position="228"/>
        <end position="239"/>
    </location>
</feature>
<dbReference type="AlphaFoldDB" id="A0AAD3HRY0"/>
<accession>A0AAD3HRY0</accession>
<evidence type="ECO:0000256" key="1">
    <source>
        <dbReference type="SAM" id="MobiDB-lite"/>
    </source>
</evidence>
<feature type="non-terminal residue" evidence="2">
    <location>
        <position position="1"/>
    </location>
</feature>
<dbReference type="Proteomes" id="UP001054857">
    <property type="component" value="Unassembled WGS sequence"/>
</dbReference>
<evidence type="ECO:0000313" key="3">
    <source>
        <dbReference type="Proteomes" id="UP001054857"/>
    </source>
</evidence>
<organism evidence="2 3">
    <name type="scientific">Astrephomene gubernaculifera</name>
    <dbReference type="NCBI Taxonomy" id="47775"/>
    <lineage>
        <taxon>Eukaryota</taxon>
        <taxon>Viridiplantae</taxon>
        <taxon>Chlorophyta</taxon>
        <taxon>core chlorophytes</taxon>
        <taxon>Chlorophyceae</taxon>
        <taxon>CS clade</taxon>
        <taxon>Chlamydomonadales</taxon>
        <taxon>Astrephomenaceae</taxon>
        <taxon>Astrephomene</taxon>
    </lineage>
</organism>
<sequence>MERRSAGLSDVISQETRKRPRSSSGPEGSSLDDRLGAGPWRYSPSMSPVSDPDIDYNAHTSKRYLSEVMANTLSRHMHIRTSSSLTAAASQQLQPLPLLQQHAPQHLALFSLPPPPPTPLPGGCGPHQTAPSPDISPNRACQRQRPRSHGRDEAEVTMQHLPSSPFVPFLQPFRKPSYGTVTSTTTTSNTVTMADSTSESTATADSEPLLLLEEEEERGREQHGQAMAGQTGQRNRVSNDLGQSLEPRMVWGLESVALGQGHGQQSGQQWACSGGVPTPHQTAAAVGGASGSERLGGCYSPGNGNGQSCSPFATVAIATGWPQYHHHHHQPLQQQHP</sequence>